<dbReference type="Gene3D" id="1.10.357.10">
    <property type="entry name" value="Tetracycline Repressor, domain 2"/>
    <property type="match status" value="2"/>
</dbReference>
<evidence type="ECO:0000313" key="6">
    <source>
        <dbReference type="EMBL" id="AGS52842.1"/>
    </source>
</evidence>
<organism evidence="6">
    <name type="scientific">uncultured bacterium contig00011</name>
    <dbReference type="NCBI Taxonomy" id="1181503"/>
    <lineage>
        <taxon>Bacteria</taxon>
        <taxon>environmental samples</taxon>
    </lineage>
</organism>
<dbReference type="PANTHER" id="PTHR30055:SF234">
    <property type="entry name" value="HTH-TYPE TRANSCRIPTIONAL REGULATOR BETI"/>
    <property type="match status" value="1"/>
</dbReference>
<dbReference type="PANTHER" id="PTHR30055">
    <property type="entry name" value="HTH-TYPE TRANSCRIPTIONAL REGULATOR RUTR"/>
    <property type="match status" value="1"/>
</dbReference>
<dbReference type="SUPFAM" id="SSF46689">
    <property type="entry name" value="Homeodomain-like"/>
    <property type="match status" value="2"/>
</dbReference>
<dbReference type="GO" id="GO:0003700">
    <property type="term" value="F:DNA-binding transcription factor activity"/>
    <property type="evidence" value="ECO:0007669"/>
    <property type="project" value="TreeGrafter"/>
</dbReference>
<keyword evidence="3" id="KW-0804">Transcription</keyword>
<dbReference type="Pfam" id="PF00440">
    <property type="entry name" value="TetR_N"/>
    <property type="match status" value="2"/>
</dbReference>
<evidence type="ECO:0000256" key="3">
    <source>
        <dbReference type="ARBA" id="ARBA00023163"/>
    </source>
</evidence>
<evidence type="ECO:0000256" key="4">
    <source>
        <dbReference type="PROSITE-ProRule" id="PRU00335"/>
    </source>
</evidence>
<dbReference type="PROSITE" id="PS50977">
    <property type="entry name" value="HTH_TETR_2"/>
    <property type="match status" value="2"/>
</dbReference>
<evidence type="ECO:0000256" key="1">
    <source>
        <dbReference type="ARBA" id="ARBA00023015"/>
    </source>
</evidence>
<evidence type="ECO:0000259" key="5">
    <source>
        <dbReference type="PROSITE" id="PS50977"/>
    </source>
</evidence>
<dbReference type="GO" id="GO:0000976">
    <property type="term" value="F:transcription cis-regulatory region binding"/>
    <property type="evidence" value="ECO:0007669"/>
    <property type="project" value="TreeGrafter"/>
</dbReference>
<name>A0A806JZV8_9BACT</name>
<accession>A0A806JZV8</accession>
<feature type="domain" description="HTH tetR-type" evidence="5">
    <location>
        <begin position="1"/>
        <end position="60"/>
    </location>
</feature>
<feature type="DNA-binding region" description="H-T-H motif" evidence="4">
    <location>
        <begin position="23"/>
        <end position="42"/>
    </location>
</feature>
<feature type="domain" description="HTH tetR-type" evidence="5">
    <location>
        <begin position="215"/>
        <end position="275"/>
    </location>
</feature>
<dbReference type="InterPro" id="IPR001647">
    <property type="entry name" value="HTH_TetR"/>
</dbReference>
<sequence>MTKTGIINAAFKVWGRDFYRKTSLSGLAKELGVSKPALYRHFENKQALVSAMTESFFDDFAAHIRDDFEQALQTPDADKGIFIIVKSIAGFFAQNVYALLFALINIYDRNLDGSNISEHLKARGADMNTLHLVIEKKYNANPALLQLIFASLTFSMSNFHRTNESFENEPAGEKVKNIISVIYGIIEHGLGYSTETAGVLDFERLENQINGTLHNSEPEPLFKAVAEAVAEAGPWEASMEMVAKRMGLSKSSLYGHFKDRKDMLRRLFIDEFMRIIEFARQGIKSSANTTEQLYLGIYSIAVYLRSRPEVLIAMGWIRTRKLDLGKPENDLEIFRLFEDVEIKGLDKATEEERQSVSHWILFLLINVLTRPYLNSRKSKEKIPFECSLENVQNNDLRMLYKFITLGLGGFTHK</sequence>
<keyword evidence="2 4" id="KW-0238">DNA-binding</keyword>
<dbReference type="EMBL" id="JQ844214">
    <property type="protein sequence ID" value="AGS52842.1"/>
    <property type="molecule type" value="Genomic_DNA"/>
</dbReference>
<reference evidence="6" key="1">
    <citation type="submission" date="2012-03" db="EMBL/GenBank/DDBJ databases">
        <title>Functional metagenomics reveals considerable lignocellulase gene clusters in the gut microbiome of a wood-feeding higher termite.</title>
        <authorList>
            <person name="Liu N."/>
        </authorList>
    </citation>
    <scope>NUCLEOTIDE SEQUENCE</scope>
</reference>
<dbReference type="AlphaFoldDB" id="A0A806JZV8"/>
<evidence type="ECO:0000256" key="2">
    <source>
        <dbReference type="ARBA" id="ARBA00023125"/>
    </source>
</evidence>
<dbReference type="InterPro" id="IPR009057">
    <property type="entry name" value="Homeodomain-like_sf"/>
</dbReference>
<feature type="DNA-binding region" description="H-T-H motif" evidence="4">
    <location>
        <begin position="238"/>
        <end position="257"/>
    </location>
</feature>
<keyword evidence="1" id="KW-0805">Transcription regulation</keyword>
<dbReference type="PRINTS" id="PR00455">
    <property type="entry name" value="HTHTETR"/>
</dbReference>
<dbReference type="InterPro" id="IPR050109">
    <property type="entry name" value="HTH-type_TetR-like_transc_reg"/>
</dbReference>
<protein>
    <recommendedName>
        <fullName evidence="5">HTH tetR-type domain-containing protein</fullName>
    </recommendedName>
</protein>
<proteinExistence type="predicted"/>